<evidence type="ECO:0000313" key="1">
    <source>
        <dbReference type="EMBL" id="NGM81192.1"/>
    </source>
</evidence>
<protein>
    <submittedName>
        <fullName evidence="1">Uncharacterized protein</fullName>
    </submittedName>
</protein>
<dbReference type="Proteomes" id="UP000480151">
    <property type="component" value="Unassembled WGS sequence"/>
</dbReference>
<comment type="caution">
    <text evidence="1">The sequence shown here is derived from an EMBL/GenBank/DDBJ whole genome shotgun (WGS) entry which is preliminary data.</text>
</comment>
<keyword evidence="2" id="KW-1185">Reference proteome</keyword>
<gene>
    <name evidence="1" type="ORF">G5B47_02065</name>
</gene>
<reference evidence="1 2" key="1">
    <citation type="submission" date="2020-02" db="EMBL/GenBank/DDBJ databases">
        <authorList>
            <person name="Gao J."/>
            <person name="Sun J."/>
        </authorList>
    </citation>
    <scope>NUCLEOTIDE SEQUENCE [LARGE SCALE GENOMIC DNA]</scope>
    <source>
        <strain evidence="1 2">7124</strain>
    </source>
</reference>
<sequence length="147" mass="15777">MQLFKRTEKAVIPTPALPGTVIFGEGSAQPKTVQVRKIVIAQWRELFGAIQTLPQLLISVMTAPAEQRVGFALVALEQSLDDFTRIISVLTGIDAEWVDENASVDEILAYLTAVTKVNNFGEMLKNAQSVLGLGIPKAAEAAEQGAA</sequence>
<dbReference type="AlphaFoldDB" id="A0A6M1PFB1"/>
<proteinExistence type="predicted"/>
<name>A0A6M1PFB1_9BACL</name>
<evidence type="ECO:0000313" key="2">
    <source>
        <dbReference type="Proteomes" id="UP000480151"/>
    </source>
</evidence>
<accession>A0A6M1PFB1</accession>
<organism evidence="1 2">
    <name type="scientific">Paenibacillus apii</name>
    <dbReference type="NCBI Taxonomy" id="1850370"/>
    <lineage>
        <taxon>Bacteria</taxon>
        <taxon>Bacillati</taxon>
        <taxon>Bacillota</taxon>
        <taxon>Bacilli</taxon>
        <taxon>Bacillales</taxon>
        <taxon>Paenibacillaceae</taxon>
        <taxon>Paenibacillus</taxon>
    </lineage>
</organism>
<dbReference type="RefSeq" id="WP_165093764.1">
    <property type="nucleotide sequence ID" value="NZ_JAAKGU010000001.1"/>
</dbReference>
<dbReference type="EMBL" id="JAAKGU010000001">
    <property type="protein sequence ID" value="NGM81192.1"/>
    <property type="molecule type" value="Genomic_DNA"/>
</dbReference>